<dbReference type="SUPFAM" id="SSF52172">
    <property type="entry name" value="CheY-like"/>
    <property type="match status" value="1"/>
</dbReference>
<protein>
    <submittedName>
        <fullName evidence="5">Diguanylate cyclase (GGDEF)-like protein</fullName>
    </submittedName>
</protein>
<evidence type="ECO:0000259" key="2">
    <source>
        <dbReference type="PROSITE" id="PS50110"/>
    </source>
</evidence>
<sequence>MNNNIINKLKRYVLIADDEYINQEILKEILSSEYEVLIANNGLEVMRTLEESPKPISLILLDLNMPFMDGFTVIRKIKESDVYKDIPIIVITGDKDSELEALTLGAVDFITKPFDLNEIIMARVNRSIELSEKRIIVSTAEKDELTDCYNKPVFMEYVERIDKYGNGEAKDMVVLNISHFHLYNELYGKEEGDKALVYISNILKAIALQNDGIVSRIQADYFALYVNHLEDYDKVIVFIHKELKEKYNASNISVRLGIYSSNKKEESVDAIIDRAKMVCDEIRSANTKFYNIYSEDYQKNQLFKERLNYDFLKAIENHEFCVYFQPKISIQGDNYKLSSAEALVRWIHPELGFISPGMFIPLFEENGNIKILDQYVWRETARKMREWYLKYNIMLPVSINVSRIDMFDPKIVDIITSIAKENEIDPKDLYLEITESGYNNETSQIIGIIDELRSKGFKIEIDDFGSGYSSLNTLATLSFDVLKLDMKFVKDMFKNDKTLKMVGIVSDIAKYLNVKLIAEGVEEKNQLEKLKELKYDIIQGYYFSKPVSSTEFEKFFGKEFK</sequence>
<dbReference type="PROSITE" id="PS50887">
    <property type="entry name" value="GGDEF"/>
    <property type="match status" value="1"/>
</dbReference>
<dbReference type="PANTHER" id="PTHR33121:SF71">
    <property type="entry name" value="OXYGEN SENSOR PROTEIN DOSP"/>
    <property type="match status" value="1"/>
</dbReference>
<dbReference type="InterPro" id="IPR011006">
    <property type="entry name" value="CheY-like_superfamily"/>
</dbReference>
<evidence type="ECO:0000313" key="6">
    <source>
        <dbReference type="Proteomes" id="UP000266506"/>
    </source>
</evidence>
<dbReference type="OrthoDB" id="384273at2"/>
<dbReference type="InterPro" id="IPR035919">
    <property type="entry name" value="EAL_sf"/>
</dbReference>
<dbReference type="GO" id="GO:0071111">
    <property type="term" value="F:cyclic-guanylate-specific phosphodiesterase activity"/>
    <property type="evidence" value="ECO:0007669"/>
    <property type="project" value="InterPro"/>
</dbReference>
<dbReference type="InterPro" id="IPR043128">
    <property type="entry name" value="Rev_trsase/Diguanyl_cyclase"/>
</dbReference>
<dbReference type="Pfam" id="PF00072">
    <property type="entry name" value="Response_reg"/>
    <property type="match status" value="1"/>
</dbReference>
<dbReference type="InterPro" id="IPR001789">
    <property type="entry name" value="Sig_transdc_resp-reg_receiver"/>
</dbReference>
<evidence type="ECO:0000256" key="1">
    <source>
        <dbReference type="PROSITE-ProRule" id="PRU00169"/>
    </source>
</evidence>
<keyword evidence="1" id="KW-0597">Phosphoprotein</keyword>
<evidence type="ECO:0000259" key="4">
    <source>
        <dbReference type="PROSITE" id="PS50887"/>
    </source>
</evidence>
<dbReference type="Gene3D" id="3.30.70.270">
    <property type="match status" value="1"/>
</dbReference>
<comment type="caution">
    <text evidence="5">The sequence shown here is derived from an EMBL/GenBank/DDBJ whole genome shotgun (WGS) entry which is preliminary data.</text>
</comment>
<dbReference type="Proteomes" id="UP000266506">
    <property type="component" value="Unassembled WGS sequence"/>
</dbReference>
<dbReference type="Pfam" id="PF00563">
    <property type="entry name" value="EAL"/>
    <property type="match status" value="1"/>
</dbReference>
<dbReference type="SMART" id="SM00052">
    <property type="entry name" value="EAL"/>
    <property type="match status" value="1"/>
</dbReference>
<name>A0A397RSM8_9MOLU</name>
<dbReference type="SMART" id="SM00448">
    <property type="entry name" value="REC"/>
    <property type="match status" value="1"/>
</dbReference>
<dbReference type="Gene3D" id="3.40.50.2300">
    <property type="match status" value="1"/>
</dbReference>
<proteinExistence type="predicted"/>
<feature type="modified residue" description="4-aspartylphosphate" evidence="1">
    <location>
        <position position="62"/>
    </location>
</feature>
<feature type="domain" description="Response regulatory" evidence="2">
    <location>
        <begin position="12"/>
        <end position="127"/>
    </location>
</feature>
<dbReference type="SMART" id="SM00267">
    <property type="entry name" value="GGDEF"/>
    <property type="match status" value="1"/>
</dbReference>
<gene>
    <name evidence="5" type="ORF">EI71_01222</name>
</gene>
<dbReference type="InterPro" id="IPR050706">
    <property type="entry name" value="Cyclic-di-GMP_PDE-like"/>
</dbReference>
<feature type="domain" description="EAL" evidence="3">
    <location>
        <begin position="304"/>
        <end position="560"/>
    </location>
</feature>
<evidence type="ECO:0000259" key="3">
    <source>
        <dbReference type="PROSITE" id="PS50883"/>
    </source>
</evidence>
<dbReference type="NCBIfam" id="TIGR00254">
    <property type="entry name" value="GGDEF"/>
    <property type="match status" value="1"/>
</dbReference>
<dbReference type="SUPFAM" id="SSF55073">
    <property type="entry name" value="Nucleotide cyclase"/>
    <property type="match status" value="1"/>
</dbReference>
<feature type="domain" description="GGDEF" evidence="4">
    <location>
        <begin position="168"/>
        <end position="295"/>
    </location>
</feature>
<dbReference type="InterPro" id="IPR000160">
    <property type="entry name" value="GGDEF_dom"/>
</dbReference>
<dbReference type="PROSITE" id="PS50883">
    <property type="entry name" value="EAL"/>
    <property type="match status" value="1"/>
</dbReference>
<dbReference type="SUPFAM" id="SSF141868">
    <property type="entry name" value="EAL domain-like"/>
    <property type="match status" value="1"/>
</dbReference>
<dbReference type="InterPro" id="IPR029787">
    <property type="entry name" value="Nucleotide_cyclase"/>
</dbReference>
<accession>A0A397RSM8</accession>
<dbReference type="AlphaFoldDB" id="A0A397RSM8"/>
<dbReference type="Gene3D" id="3.20.20.450">
    <property type="entry name" value="EAL domain"/>
    <property type="match status" value="1"/>
</dbReference>
<dbReference type="PROSITE" id="PS50110">
    <property type="entry name" value="RESPONSE_REGULATORY"/>
    <property type="match status" value="1"/>
</dbReference>
<organism evidence="5 6">
    <name type="scientific">Anaeroplasma bactoclasticum</name>
    <dbReference type="NCBI Taxonomy" id="2088"/>
    <lineage>
        <taxon>Bacteria</taxon>
        <taxon>Bacillati</taxon>
        <taxon>Mycoplasmatota</taxon>
        <taxon>Mollicutes</taxon>
        <taxon>Anaeroplasmatales</taxon>
        <taxon>Anaeroplasmataceae</taxon>
        <taxon>Anaeroplasma</taxon>
    </lineage>
</organism>
<dbReference type="GO" id="GO:0000160">
    <property type="term" value="P:phosphorelay signal transduction system"/>
    <property type="evidence" value="ECO:0007669"/>
    <property type="project" value="InterPro"/>
</dbReference>
<reference evidence="5 6" key="1">
    <citation type="submission" date="2018-08" db="EMBL/GenBank/DDBJ databases">
        <title>Genomic Encyclopedia of Archaeal and Bacterial Type Strains, Phase II (KMG-II): from individual species to whole genera.</title>
        <authorList>
            <person name="Goeker M."/>
        </authorList>
    </citation>
    <scope>NUCLEOTIDE SEQUENCE [LARGE SCALE GENOMIC DNA]</scope>
    <source>
        <strain evidence="5 6">ATCC 27112</strain>
    </source>
</reference>
<dbReference type="InParanoid" id="A0A397RSM8"/>
<dbReference type="PANTHER" id="PTHR33121">
    <property type="entry name" value="CYCLIC DI-GMP PHOSPHODIESTERASE PDEF"/>
    <property type="match status" value="1"/>
</dbReference>
<keyword evidence="6" id="KW-1185">Reference proteome</keyword>
<evidence type="ECO:0000313" key="5">
    <source>
        <dbReference type="EMBL" id="RIA75736.1"/>
    </source>
</evidence>
<dbReference type="RefSeq" id="WP_119016355.1">
    <property type="nucleotide sequence ID" value="NZ_QXEV01000012.1"/>
</dbReference>
<dbReference type="CDD" id="cd01948">
    <property type="entry name" value="EAL"/>
    <property type="match status" value="1"/>
</dbReference>
<dbReference type="InterPro" id="IPR001633">
    <property type="entry name" value="EAL_dom"/>
</dbReference>
<dbReference type="Pfam" id="PF00990">
    <property type="entry name" value="GGDEF"/>
    <property type="match status" value="1"/>
</dbReference>
<dbReference type="EMBL" id="QXEV01000012">
    <property type="protein sequence ID" value="RIA75736.1"/>
    <property type="molecule type" value="Genomic_DNA"/>
</dbReference>